<dbReference type="Proteomes" id="UP001159405">
    <property type="component" value="Unassembled WGS sequence"/>
</dbReference>
<dbReference type="InterPro" id="IPR029035">
    <property type="entry name" value="DHS-like_NAD/FAD-binding_dom"/>
</dbReference>
<dbReference type="PANTHER" id="PTHR11085:SF10">
    <property type="entry name" value="NAD-DEPENDENT PROTEIN DEACYLASE SIRTUIN-5, MITOCHONDRIAL-RELATED"/>
    <property type="match status" value="1"/>
</dbReference>
<evidence type="ECO:0000256" key="2">
    <source>
        <dbReference type="ARBA" id="ARBA00023027"/>
    </source>
</evidence>
<dbReference type="Gene3D" id="3.30.1600.10">
    <property type="entry name" value="SIR2/SIRT2 'Small Domain"/>
    <property type="match status" value="1"/>
</dbReference>
<dbReference type="SUPFAM" id="SSF52467">
    <property type="entry name" value="DHS-like NAD/FAD-binding domain"/>
    <property type="match status" value="1"/>
</dbReference>
<evidence type="ECO:0000256" key="1">
    <source>
        <dbReference type="ARBA" id="ARBA00022679"/>
    </source>
</evidence>
<feature type="binding site" evidence="3">
    <location>
        <position position="172"/>
    </location>
    <ligand>
        <name>Zn(2+)</name>
        <dbReference type="ChEBI" id="CHEBI:29105"/>
    </ligand>
</feature>
<dbReference type="PROSITE" id="PS50305">
    <property type="entry name" value="SIRTUIN"/>
    <property type="match status" value="1"/>
</dbReference>
<gene>
    <name evidence="5" type="ORF">PLOB_00017560</name>
</gene>
<dbReference type="PANTHER" id="PTHR11085">
    <property type="entry name" value="NAD-DEPENDENT PROTEIN DEACYLASE SIRTUIN-5, MITOCHONDRIAL-RELATED"/>
    <property type="match status" value="1"/>
</dbReference>
<accession>A0ABN8NKY8</accession>
<keyword evidence="3" id="KW-0479">Metal-binding</keyword>
<dbReference type="Pfam" id="PF02146">
    <property type="entry name" value="SIR2"/>
    <property type="match status" value="1"/>
</dbReference>
<feature type="domain" description="Deacetylase sirtuin-type" evidence="4">
    <location>
        <begin position="34"/>
        <end position="326"/>
    </location>
</feature>
<keyword evidence="2" id="KW-0520">NAD</keyword>
<dbReference type="Gene3D" id="3.40.50.1220">
    <property type="entry name" value="TPP-binding domain"/>
    <property type="match status" value="1"/>
</dbReference>
<feature type="binding site" evidence="3">
    <location>
        <position position="169"/>
    </location>
    <ligand>
        <name>Zn(2+)</name>
        <dbReference type="ChEBI" id="CHEBI:29105"/>
    </ligand>
</feature>
<comment type="caution">
    <text evidence="5">The sequence shown here is derived from an EMBL/GenBank/DDBJ whole genome shotgun (WGS) entry which is preliminary data.</text>
</comment>
<dbReference type="EMBL" id="CALNXK010000021">
    <property type="protein sequence ID" value="CAH3109025.1"/>
    <property type="molecule type" value="Genomic_DNA"/>
</dbReference>
<feature type="binding site" evidence="3">
    <location>
        <position position="223"/>
    </location>
    <ligand>
        <name>Zn(2+)</name>
        <dbReference type="ChEBI" id="CHEBI:29105"/>
    </ligand>
</feature>
<feature type="active site" description="Proton acceptor" evidence="3">
    <location>
        <position position="161"/>
    </location>
</feature>
<organism evidence="5 6">
    <name type="scientific">Porites lobata</name>
    <dbReference type="NCBI Taxonomy" id="104759"/>
    <lineage>
        <taxon>Eukaryota</taxon>
        <taxon>Metazoa</taxon>
        <taxon>Cnidaria</taxon>
        <taxon>Anthozoa</taxon>
        <taxon>Hexacorallia</taxon>
        <taxon>Scleractinia</taxon>
        <taxon>Fungiina</taxon>
        <taxon>Poritidae</taxon>
        <taxon>Porites</taxon>
    </lineage>
</organism>
<dbReference type="InterPro" id="IPR026591">
    <property type="entry name" value="Sirtuin_cat_small_dom_sf"/>
</dbReference>
<dbReference type="InterPro" id="IPR050134">
    <property type="entry name" value="NAD-dep_sirtuin_deacylases"/>
</dbReference>
<evidence type="ECO:0000259" key="4">
    <source>
        <dbReference type="PROSITE" id="PS50305"/>
    </source>
</evidence>
<keyword evidence="6" id="KW-1185">Reference proteome</keyword>
<evidence type="ECO:0000256" key="3">
    <source>
        <dbReference type="PROSITE-ProRule" id="PRU00236"/>
    </source>
</evidence>
<dbReference type="InterPro" id="IPR003000">
    <property type="entry name" value="Sirtuin"/>
</dbReference>
<proteinExistence type="predicted"/>
<evidence type="ECO:0000313" key="6">
    <source>
        <dbReference type="Proteomes" id="UP001159405"/>
    </source>
</evidence>
<evidence type="ECO:0000313" key="5">
    <source>
        <dbReference type="EMBL" id="CAH3109025.1"/>
    </source>
</evidence>
<name>A0ABN8NKY8_9CNID</name>
<protein>
    <recommendedName>
        <fullName evidence="4">Deacetylase sirtuin-type domain-containing protein</fullName>
    </recommendedName>
</protein>
<dbReference type="NCBIfam" id="NF003738">
    <property type="entry name" value="PRK05333.1"/>
    <property type="match status" value="1"/>
</dbReference>
<keyword evidence="1" id="KW-0808">Transferase</keyword>
<dbReference type="CDD" id="cd01409">
    <property type="entry name" value="SIRT4"/>
    <property type="match status" value="1"/>
</dbReference>
<keyword evidence="3" id="KW-0862">Zinc</keyword>
<reference evidence="5 6" key="1">
    <citation type="submission" date="2022-05" db="EMBL/GenBank/DDBJ databases">
        <authorList>
            <consortium name="Genoscope - CEA"/>
            <person name="William W."/>
        </authorList>
    </citation>
    <scope>NUCLEOTIDE SEQUENCE [LARGE SCALE GENOMIC DNA]</scope>
</reference>
<dbReference type="InterPro" id="IPR026590">
    <property type="entry name" value="Ssirtuin_cat_dom"/>
</dbReference>
<sequence length="326" mass="36425">MASVFTRNSTFLSILMRLKLHQRSIHRLFVPKCENTDEETAAVVRKLDDFIAQSRNLFVLTGAGISTESGIRDYRSEDVGLYAVSDSRPMQYPDFLKSAANRRRYWARNYVGWEEFSSRQPNEGHFALATLEKLGKVHWLVTQNVDALHFRAGSQRVSELHGSAHRVICLGCNQLSSRHDLQVRIKELNPTWEATASGHAPDGDTFLTDEEVQDFNVPPCANCGGILKPQVVFFGDSVPKELVNFIHERLLESDSLLIVGSSVEVYSSYRYAHAAWQQNKPIAILNIGVTRADKLASIKLSAIAGDVLPRLVSLSVGSKESVPRET</sequence>
<feature type="binding site" evidence="3">
    <location>
        <position position="220"/>
    </location>
    <ligand>
        <name>Zn(2+)</name>
        <dbReference type="ChEBI" id="CHEBI:29105"/>
    </ligand>
</feature>